<dbReference type="NCBIfam" id="TIGR01726">
    <property type="entry name" value="HEQRo_perm_3TM"/>
    <property type="match status" value="1"/>
</dbReference>
<keyword evidence="3 9" id="KW-0813">Transport</keyword>
<sequence length="248" mass="26841">MSSFLPTTPAPLSWLWDWYQWIPTLLPGLGTALLLTLVSVGVGYPLGFGLALLTETRSALARWFAIVVVEVGRGLPILVLLLLVYRGLPSVGILFDAFLSASVALVWSSAAYSAEIIRTGLGAVPRGQFDAAYALSMNRTDMYRLIVLPQALRVSIPPLVNLGITMFHATSLATVITVEEIMHIANLEGSIYFRYMSVFMAAAVIYLAITVPVSLYADRLAKRLGGVMTVRKTVLRRPAGSVPVSAES</sequence>
<comment type="caution">
    <text evidence="11">The sequence shown here is derived from an EMBL/GenBank/DDBJ whole genome shotgun (WGS) entry which is preliminary data.</text>
</comment>
<dbReference type="InterPro" id="IPR043429">
    <property type="entry name" value="ArtM/GltK/GlnP/TcyL/YhdX-like"/>
</dbReference>
<feature type="domain" description="ABC transmembrane type-1" evidence="10">
    <location>
        <begin position="29"/>
        <end position="217"/>
    </location>
</feature>
<evidence type="ECO:0000259" key="10">
    <source>
        <dbReference type="PROSITE" id="PS50928"/>
    </source>
</evidence>
<dbReference type="Pfam" id="PF00528">
    <property type="entry name" value="BPD_transp_1"/>
    <property type="match status" value="1"/>
</dbReference>
<dbReference type="SUPFAM" id="SSF161098">
    <property type="entry name" value="MetI-like"/>
    <property type="match status" value="1"/>
</dbReference>
<feature type="transmembrane region" description="Helical" evidence="9">
    <location>
        <begin position="20"/>
        <end position="53"/>
    </location>
</feature>
<accession>A0A3S3ZVT5</accession>
<gene>
    <name evidence="11" type="ORF">ELQ92_16075</name>
</gene>
<keyword evidence="5 9" id="KW-0812">Transmembrane</keyword>
<dbReference type="PROSITE" id="PS50928">
    <property type="entry name" value="ABC_TM1"/>
    <property type="match status" value="1"/>
</dbReference>
<evidence type="ECO:0000313" key="11">
    <source>
        <dbReference type="EMBL" id="RWZ54827.1"/>
    </source>
</evidence>
<dbReference type="InterPro" id="IPR035906">
    <property type="entry name" value="MetI-like_sf"/>
</dbReference>
<organism evidence="11 12">
    <name type="scientific">Labedella populi</name>
    <dbReference type="NCBI Taxonomy" id="2498850"/>
    <lineage>
        <taxon>Bacteria</taxon>
        <taxon>Bacillati</taxon>
        <taxon>Actinomycetota</taxon>
        <taxon>Actinomycetes</taxon>
        <taxon>Micrococcales</taxon>
        <taxon>Microbacteriaceae</taxon>
        <taxon>Labedella</taxon>
    </lineage>
</organism>
<evidence type="ECO:0000256" key="8">
    <source>
        <dbReference type="ARBA" id="ARBA00023136"/>
    </source>
</evidence>
<dbReference type="InterPro" id="IPR010065">
    <property type="entry name" value="AA_ABC_transptr_permease_3TM"/>
</dbReference>
<dbReference type="GO" id="GO:0006865">
    <property type="term" value="P:amino acid transport"/>
    <property type="evidence" value="ECO:0007669"/>
    <property type="project" value="UniProtKB-KW"/>
</dbReference>
<dbReference type="RefSeq" id="WP_128496372.1">
    <property type="nucleotide sequence ID" value="NZ_RZNC01000010.1"/>
</dbReference>
<feature type="transmembrane region" description="Helical" evidence="9">
    <location>
        <begin position="91"/>
        <end position="112"/>
    </location>
</feature>
<evidence type="ECO:0000256" key="2">
    <source>
        <dbReference type="ARBA" id="ARBA00010072"/>
    </source>
</evidence>
<keyword evidence="8 9" id="KW-0472">Membrane</keyword>
<evidence type="ECO:0000256" key="6">
    <source>
        <dbReference type="ARBA" id="ARBA00022970"/>
    </source>
</evidence>
<evidence type="ECO:0000256" key="3">
    <source>
        <dbReference type="ARBA" id="ARBA00022448"/>
    </source>
</evidence>
<dbReference type="PANTHER" id="PTHR30614">
    <property type="entry name" value="MEMBRANE COMPONENT OF AMINO ACID ABC TRANSPORTER"/>
    <property type="match status" value="1"/>
</dbReference>
<dbReference type="OrthoDB" id="92598at2"/>
<reference evidence="11 12" key="1">
    <citation type="submission" date="2018-12" db="EMBL/GenBank/DDBJ databases">
        <authorList>
            <person name="Li F."/>
        </authorList>
    </citation>
    <scope>NUCLEOTIDE SEQUENCE [LARGE SCALE GENOMIC DNA]</scope>
    <source>
        <strain evidence="11 12">8H24J-4-2</strain>
    </source>
</reference>
<dbReference type="Proteomes" id="UP000288603">
    <property type="component" value="Unassembled WGS sequence"/>
</dbReference>
<evidence type="ECO:0000256" key="5">
    <source>
        <dbReference type="ARBA" id="ARBA00022692"/>
    </source>
</evidence>
<dbReference type="InterPro" id="IPR000515">
    <property type="entry name" value="MetI-like"/>
</dbReference>
<evidence type="ECO:0000256" key="9">
    <source>
        <dbReference type="RuleBase" id="RU363032"/>
    </source>
</evidence>
<dbReference type="PANTHER" id="PTHR30614:SF20">
    <property type="entry name" value="GLUTAMINE TRANSPORT SYSTEM PERMEASE PROTEIN GLNP"/>
    <property type="match status" value="1"/>
</dbReference>
<dbReference type="GO" id="GO:0043190">
    <property type="term" value="C:ATP-binding cassette (ABC) transporter complex"/>
    <property type="evidence" value="ECO:0007669"/>
    <property type="project" value="InterPro"/>
</dbReference>
<feature type="transmembrane region" description="Helical" evidence="9">
    <location>
        <begin position="159"/>
        <end position="178"/>
    </location>
</feature>
<protein>
    <submittedName>
        <fullName evidence="11">Amino acid ABC transporter permease</fullName>
    </submittedName>
</protein>
<keyword evidence="4" id="KW-1003">Cell membrane</keyword>
<evidence type="ECO:0000256" key="4">
    <source>
        <dbReference type="ARBA" id="ARBA00022475"/>
    </source>
</evidence>
<dbReference type="Gene3D" id="1.10.3720.10">
    <property type="entry name" value="MetI-like"/>
    <property type="match status" value="1"/>
</dbReference>
<comment type="similarity">
    <text evidence="2">Belongs to the binding-protein-dependent transport system permease family. HisMQ subfamily.</text>
</comment>
<evidence type="ECO:0000256" key="1">
    <source>
        <dbReference type="ARBA" id="ARBA00004651"/>
    </source>
</evidence>
<comment type="subcellular location">
    <subcellularLocation>
        <location evidence="1 9">Cell membrane</location>
        <topology evidence="1 9">Multi-pass membrane protein</topology>
    </subcellularLocation>
</comment>
<dbReference type="EMBL" id="RZNC01000010">
    <property type="protein sequence ID" value="RWZ54827.1"/>
    <property type="molecule type" value="Genomic_DNA"/>
</dbReference>
<feature type="transmembrane region" description="Helical" evidence="9">
    <location>
        <begin position="60"/>
        <end position="85"/>
    </location>
</feature>
<dbReference type="GO" id="GO:0022857">
    <property type="term" value="F:transmembrane transporter activity"/>
    <property type="evidence" value="ECO:0007669"/>
    <property type="project" value="InterPro"/>
</dbReference>
<proteinExistence type="inferred from homology"/>
<dbReference type="AlphaFoldDB" id="A0A3S3ZVT5"/>
<keyword evidence="12" id="KW-1185">Reference proteome</keyword>
<evidence type="ECO:0000256" key="7">
    <source>
        <dbReference type="ARBA" id="ARBA00022989"/>
    </source>
</evidence>
<keyword evidence="6" id="KW-0029">Amino-acid transport</keyword>
<name>A0A3S3ZVT5_9MICO</name>
<keyword evidence="7 9" id="KW-1133">Transmembrane helix</keyword>
<feature type="transmembrane region" description="Helical" evidence="9">
    <location>
        <begin position="198"/>
        <end position="217"/>
    </location>
</feature>
<dbReference type="CDD" id="cd06261">
    <property type="entry name" value="TM_PBP2"/>
    <property type="match status" value="1"/>
</dbReference>
<evidence type="ECO:0000313" key="12">
    <source>
        <dbReference type="Proteomes" id="UP000288603"/>
    </source>
</evidence>